<keyword evidence="4" id="KW-1185">Reference proteome</keyword>
<feature type="domain" description="Activator of Hsp90 ATPase homologue 1/2-like C-terminal" evidence="2">
    <location>
        <begin position="25"/>
        <end position="141"/>
    </location>
</feature>
<organism evidence="3 4">
    <name type="scientific">Arachidicoccus soli</name>
    <dbReference type="NCBI Taxonomy" id="2341117"/>
    <lineage>
        <taxon>Bacteria</taxon>
        <taxon>Pseudomonadati</taxon>
        <taxon>Bacteroidota</taxon>
        <taxon>Chitinophagia</taxon>
        <taxon>Chitinophagales</taxon>
        <taxon>Chitinophagaceae</taxon>
        <taxon>Arachidicoccus</taxon>
    </lineage>
</organism>
<sequence>MMKNYSFDIESHQSAKAVFALLLNIKKWWSGIYGETITGKSQKINDEFSFSAGEGMHFTKQKLIELIPYKKIVWEVIASNLSFLENPKEWEHTKLRFDILEKAGNKTKVTFTHQGLSPEIECYEQCSNAWTQYLNNLRENLK</sequence>
<dbReference type="InterPro" id="IPR023393">
    <property type="entry name" value="START-like_dom_sf"/>
</dbReference>
<dbReference type="Proteomes" id="UP000266118">
    <property type="component" value="Chromosome"/>
</dbReference>
<dbReference type="Pfam" id="PF08327">
    <property type="entry name" value="AHSA1"/>
    <property type="match status" value="1"/>
</dbReference>
<dbReference type="AlphaFoldDB" id="A0A386HMC3"/>
<dbReference type="KEGG" id="ark:D6B99_05130"/>
<dbReference type="Gene3D" id="3.30.530.20">
    <property type="match status" value="1"/>
</dbReference>
<accession>A0A386HMC3</accession>
<evidence type="ECO:0000313" key="4">
    <source>
        <dbReference type="Proteomes" id="UP000266118"/>
    </source>
</evidence>
<reference evidence="3 4" key="1">
    <citation type="submission" date="2018-09" db="EMBL/GenBank/DDBJ databases">
        <title>Arachidicoccus sp. nov., a bacterium isolated from soil.</title>
        <authorList>
            <person name="Weon H.-Y."/>
            <person name="Kwon S.-W."/>
            <person name="Lee S.A."/>
        </authorList>
    </citation>
    <scope>NUCLEOTIDE SEQUENCE [LARGE SCALE GENOMIC DNA]</scope>
    <source>
        <strain evidence="3 4">KIS59-12</strain>
    </source>
</reference>
<comment type="similarity">
    <text evidence="1">Belongs to the AHA1 family.</text>
</comment>
<dbReference type="OrthoDB" id="287565at2"/>
<gene>
    <name evidence="3" type="ORF">D6B99_05130</name>
</gene>
<dbReference type="CDD" id="cd07814">
    <property type="entry name" value="SRPBCC_CalC_Aha1-like"/>
    <property type="match status" value="1"/>
</dbReference>
<protein>
    <submittedName>
        <fullName evidence="3">SRPBCC domain-containing protein</fullName>
    </submittedName>
</protein>
<evidence type="ECO:0000313" key="3">
    <source>
        <dbReference type="EMBL" id="AYD47047.1"/>
    </source>
</evidence>
<proteinExistence type="inferred from homology"/>
<evidence type="ECO:0000259" key="2">
    <source>
        <dbReference type="Pfam" id="PF08327"/>
    </source>
</evidence>
<name>A0A386HMC3_9BACT</name>
<dbReference type="InterPro" id="IPR013538">
    <property type="entry name" value="ASHA1/2-like_C"/>
</dbReference>
<dbReference type="SUPFAM" id="SSF55961">
    <property type="entry name" value="Bet v1-like"/>
    <property type="match status" value="1"/>
</dbReference>
<dbReference type="EMBL" id="CP032489">
    <property type="protein sequence ID" value="AYD47047.1"/>
    <property type="molecule type" value="Genomic_DNA"/>
</dbReference>
<dbReference type="RefSeq" id="WP_119985743.1">
    <property type="nucleotide sequence ID" value="NZ_CP032489.1"/>
</dbReference>
<evidence type="ECO:0000256" key="1">
    <source>
        <dbReference type="ARBA" id="ARBA00006817"/>
    </source>
</evidence>